<dbReference type="AlphaFoldDB" id="A0A840PIQ4"/>
<feature type="signal peptide" evidence="1">
    <location>
        <begin position="1"/>
        <end position="27"/>
    </location>
</feature>
<organism evidence="2 3">
    <name type="scientific">Thermocatellispora tengchongensis</name>
    <dbReference type="NCBI Taxonomy" id="1073253"/>
    <lineage>
        <taxon>Bacteria</taxon>
        <taxon>Bacillati</taxon>
        <taxon>Actinomycetota</taxon>
        <taxon>Actinomycetes</taxon>
        <taxon>Streptosporangiales</taxon>
        <taxon>Streptosporangiaceae</taxon>
        <taxon>Thermocatellispora</taxon>
    </lineage>
</organism>
<keyword evidence="1" id="KW-0732">Signal</keyword>
<evidence type="ECO:0000256" key="1">
    <source>
        <dbReference type="SAM" id="SignalP"/>
    </source>
</evidence>
<comment type="caution">
    <text evidence="2">The sequence shown here is derived from an EMBL/GenBank/DDBJ whole genome shotgun (WGS) entry which is preliminary data.</text>
</comment>
<feature type="chain" id="PRO_5039137925" evidence="1">
    <location>
        <begin position="28"/>
        <end position="219"/>
    </location>
</feature>
<dbReference type="EMBL" id="JACHGN010000026">
    <property type="protein sequence ID" value="MBB5139012.1"/>
    <property type="molecule type" value="Genomic_DNA"/>
</dbReference>
<proteinExistence type="predicted"/>
<protein>
    <submittedName>
        <fullName evidence="2">Uncharacterized protein</fullName>
    </submittedName>
</protein>
<gene>
    <name evidence="2" type="ORF">HNP84_008774</name>
</gene>
<keyword evidence="3" id="KW-1185">Reference proteome</keyword>
<name>A0A840PIQ4_9ACTN</name>
<dbReference type="Proteomes" id="UP000578449">
    <property type="component" value="Unassembled WGS sequence"/>
</dbReference>
<evidence type="ECO:0000313" key="2">
    <source>
        <dbReference type="EMBL" id="MBB5139012.1"/>
    </source>
</evidence>
<reference evidence="2 3" key="1">
    <citation type="submission" date="2020-08" db="EMBL/GenBank/DDBJ databases">
        <title>Genomic Encyclopedia of Type Strains, Phase IV (KMG-IV): sequencing the most valuable type-strain genomes for metagenomic binning, comparative biology and taxonomic classification.</title>
        <authorList>
            <person name="Goeker M."/>
        </authorList>
    </citation>
    <scope>NUCLEOTIDE SEQUENCE [LARGE SCALE GENOMIC DNA]</scope>
    <source>
        <strain evidence="2 3">DSM 45615</strain>
    </source>
</reference>
<evidence type="ECO:0000313" key="3">
    <source>
        <dbReference type="Proteomes" id="UP000578449"/>
    </source>
</evidence>
<dbReference type="RefSeq" id="WP_185055850.1">
    <property type="nucleotide sequence ID" value="NZ_BAABIX010000014.1"/>
</dbReference>
<sequence>MIKKYVLGGTAAVAGGALLWGAAPVAAATAGPAATGAVSAQAAPSTAAKKLMTAWTRGDRAAAAKVATPAAVTEMFSYAFRAPDKFLGCDGTACRFTHTGVRVPGGLNGVVMIVPGTKVTKVYRSRHITKPATVARHLYAAWTRNDRYRGLEVATTGAVKTVFRVRFDPRGVPYTFQGCSAEPKGYSCAYSYEGGGMFVHVRGSKTRGFYAHSVSYIAD</sequence>
<accession>A0A840PIQ4</accession>